<dbReference type="EMBL" id="AP021858">
    <property type="protein sequence ID" value="BBO24761.1"/>
    <property type="molecule type" value="Genomic_DNA"/>
</dbReference>
<dbReference type="InterPro" id="IPR049940">
    <property type="entry name" value="GluQ/Sye"/>
</dbReference>
<dbReference type="Pfam" id="PF19269">
    <property type="entry name" value="Anticodon_2"/>
    <property type="match status" value="1"/>
</dbReference>
<dbReference type="GO" id="GO:0004818">
    <property type="term" value="F:glutamate-tRNA ligase activity"/>
    <property type="evidence" value="ECO:0007669"/>
    <property type="project" value="UniProtKB-UniRule"/>
</dbReference>
<evidence type="ECO:0000313" key="10">
    <source>
        <dbReference type="EMBL" id="BBO24761.1"/>
    </source>
</evidence>
<dbReference type="NCBIfam" id="TIGR00464">
    <property type="entry name" value="gltX_bact"/>
    <property type="match status" value="1"/>
</dbReference>
<dbReference type="GO" id="GO:0000049">
    <property type="term" value="F:tRNA binding"/>
    <property type="evidence" value="ECO:0007669"/>
    <property type="project" value="InterPro"/>
</dbReference>
<dbReference type="HAMAP" id="MF_00022">
    <property type="entry name" value="Glu_tRNA_synth_type1"/>
    <property type="match status" value="1"/>
</dbReference>
<feature type="domain" description="Glutamyl/glutaminyl-tRNA synthetase class Ib catalytic" evidence="8">
    <location>
        <begin position="3"/>
        <end position="322"/>
    </location>
</feature>
<evidence type="ECO:0000259" key="9">
    <source>
        <dbReference type="Pfam" id="PF19269"/>
    </source>
</evidence>
<dbReference type="InterPro" id="IPR020751">
    <property type="entry name" value="aa-tRNA-synth_I_codon-bd_sub2"/>
</dbReference>
<organism evidence="10 11">
    <name type="scientific">Candidatus Nitrosymbiomonas proteolyticus</name>
    <dbReference type="NCBI Taxonomy" id="2608984"/>
    <lineage>
        <taxon>Bacteria</taxon>
        <taxon>Bacillati</taxon>
        <taxon>Armatimonadota</taxon>
        <taxon>Armatimonadota incertae sedis</taxon>
        <taxon>Candidatus Nitrosymbiomonas</taxon>
    </lineage>
</organism>
<dbReference type="FunFam" id="3.40.50.620:FF:000045">
    <property type="entry name" value="Glutamate--tRNA ligase, mitochondrial"/>
    <property type="match status" value="1"/>
</dbReference>
<dbReference type="PANTHER" id="PTHR43311">
    <property type="entry name" value="GLUTAMATE--TRNA LIGASE"/>
    <property type="match status" value="1"/>
</dbReference>
<protein>
    <recommendedName>
        <fullName evidence="7">Glutamate--tRNA ligase</fullName>
        <ecNumber evidence="7">6.1.1.17</ecNumber>
    </recommendedName>
    <alternativeName>
        <fullName evidence="7">Glutamyl-tRNA synthetase</fullName>
        <shortName evidence="7">GluRS</shortName>
    </alternativeName>
</protein>
<gene>
    <name evidence="7" type="primary">gltX</name>
    <name evidence="10" type="ORF">NPRO_23560</name>
</gene>
<evidence type="ECO:0000256" key="1">
    <source>
        <dbReference type="ARBA" id="ARBA00007894"/>
    </source>
</evidence>
<comment type="caution">
    <text evidence="7">Lacks conserved residue(s) required for the propagation of feature annotation.</text>
</comment>
<dbReference type="CDD" id="cd00808">
    <property type="entry name" value="GluRS_core"/>
    <property type="match status" value="1"/>
</dbReference>
<feature type="short sequence motif" description="'KMSKS' region" evidence="7">
    <location>
        <begin position="253"/>
        <end position="257"/>
    </location>
</feature>
<feature type="binding site" evidence="7">
    <location>
        <position position="256"/>
    </location>
    <ligand>
        <name>ATP</name>
        <dbReference type="ChEBI" id="CHEBI:30616"/>
    </ligand>
</feature>
<keyword evidence="6 7" id="KW-0030">Aminoacyl-tRNA synthetase</keyword>
<dbReference type="InterPro" id="IPR020058">
    <property type="entry name" value="Glu/Gln-tRNA-synth_Ib_cat-dom"/>
</dbReference>
<comment type="function">
    <text evidence="7">Catalyzes the attachment of glutamate to tRNA(Glu) in a two-step reaction: glutamate is first activated by ATP to form Glu-AMP and then transferred to the acceptor end of tRNA(Glu).</text>
</comment>
<dbReference type="InterPro" id="IPR008925">
    <property type="entry name" value="aa_tRNA-synth_I_cd-bd_sf"/>
</dbReference>
<keyword evidence="4 7" id="KW-0067">ATP-binding</keyword>
<keyword evidence="5 7" id="KW-0648">Protein biosynthesis</keyword>
<comment type="subunit">
    <text evidence="7">Monomer.</text>
</comment>
<comment type="catalytic activity">
    <reaction evidence="7">
        <text>tRNA(Glu) + L-glutamate + ATP = L-glutamyl-tRNA(Glu) + AMP + diphosphate</text>
        <dbReference type="Rhea" id="RHEA:23540"/>
        <dbReference type="Rhea" id="RHEA-COMP:9663"/>
        <dbReference type="Rhea" id="RHEA-COMP:9680"/>
        <dbReference type="ChEBI" id="CHEBI:29985"/>
        <dbReference type="ChEBI" id="CHEBI:30616"/>
        <dbReference type="ChEBI" id="CHEBI:33019"/>
        <dbReference type="ChEBI" id="CHEBI:78442"/>
        <dbReference type="ChEBI" id="CHEBI:78520"/>
        <dbReference type="ChEBI" id="CHEBI:456215"/>
        <dbReference type="EC" id="6.1.1.17"/>
    </reaction>
</comment>
<dbReference type="EC" id="6.1.1.17" evidence="7"/>
<dbReference type="Proteomes" id="UP000662873">
    <property type="component" value="Chromosome"/>
</dbReference>
<feature type="domain" description="Aminoacyl-tRNA synthetase class I anticodon-binding" evidence="9">
    <location>
        <begin position="376"/>
        <end position="508"/>
    </location>
</feature>
<dbReference type="SUPFAM" id="SSF52374">
    <property type="entry name" value="Nucleotidylyl transferase"/>
    <property type="match status" value="1"/>
</dbReference>
<dbReference type="InterPro" id="IPR033910">
    <property type="entry name" value="GluRS_core"/>
</dbReference>
<dbReference type="PRINTS" id="PR00987">
    <property type="entry name" value="TRNASYNTHGLU"/>
</dbReference>
<comment type="similarity">
    <text evidence="1 7">Belongs to the class-I aminoacyl-tRNA synthetase family. Glutamate--tRNA ligase type 1 subfamily.</text>
</comment>
<sequence>MSVRVRYAPSPTGSPHVGNVRTALYCHLFARRHGGIHILRIEDTDRARFVPGCEEEIVESIQWLGIEWQEGPDKGGPHAPYRQSERSEAGIYRQHVERLIELGHAYPAFDTPEELEEMRLSQQLNRQPIGYFGGLWREAGPDQAAAAKKEGRPYVIRLRMPRDKTLVCHDAIRGRIEFDSNTVDDPVLVKADGMPTYHCAAMIDDHLMGITHVFRGEEWIGSVAKHVWLFEALGWEPPVWVHVPVILGKDGKKLSKRHGDTRCLDYRAAGYCPEALANFVALIGWAPGGDVELMSMEEMCAAFDIDGLQPSPGVFDPEKLNWMNGHYIRQLSEERLAEAVQTYLSLPDTADYWLQEEYAGRPTGEALLLLSNTLRTQPELAQQALALEQPRVVTLADFGEACAFFFQEEPPMDEAAVQKWFGQSHVPELLNSLVDWLFPFAESPNSGPRAEECEAFLRTWAQDHGFEKLGPIVHPTRVALTGKTVGPGLFELMAVLGPARMIQRARRAREFLW</sequence>
<dbReference type="InterPro" id="IPR014729">
    <property type="entry name" value="Rossmann-like_a/b/a_fold"/>
</dbReference>
<dbReference type="PANTHER" id="PTHR43311:SF2">
    <property type="entry name" value="GLUTAMATE--TRNA LIGASE, MITOCHONDRIAL-RELATED"/>
    <property type="match status" value="1"/>
</dbReference>
<dbReference type="GO" id="GO:0006424">
    <property type="term" value="P:glutamyl-tRNA aminoacylation"/>
    <property type="evidence" value="ECO:0007669"/>
    <property type="project" value="UniProtKB-UniRule"/>
</dbReference>
<evidence type="ECO:0000256" key="4">
    <source>
        <dbReference type="ARBA" id="ARBA00022840"/>
    </source>
</evidence>
<evidence type="ECO:0000256" key="5">
    <source>
        <dbReference type="ARBA" id="ARBA00022917"/>
    </source>
</evidence>
<comment type="subcellular location">
    <subcellularLocation>
        <location evidence="7">Cytoplasm</location>
    </subcellularLocation>
</comment>
<keyword evidence="7" id="KW-0963">Cytoplasm</keyword>
<dbReference type="GO" id="GO:0005524">
    <property type="term" value="F:ATP binding"/>
    <property type="evidence" value="ECO:0007669"/>
    <property type="project" value="UniProtKB-UniRule"/>
</dbReference>
<accession>A0A809SB63</accession>
<dbReference type="InterPro" id="IPR045462">
    <property type="entry name" value="aa-tRNA-synth_I_cd-bd"/>
</dbReference>
<reference evidence="10" key="1">
    <citation type="journal article" name="DNA Res.">
        <title>The physiological potential of anammox bacteria as revealed by their core genome structure.</title>
        <authorList>
            <person name="Okubo T."/>
            <person name="Toyoda A."/>
            <person name="Fukuhara K."/>
            <person name="Uchiyama I."/>
            <person name="Harigaya Y."/>
            <person name="Kuroiwa M."/>
            <person name="Suzuki T."/>
            <person name="Murakami Y."/>
            <person name="Suwa Y."/>
            <person name="Takami H."/>
        </authorList>
    </citation>
    <scope>NUCLEOTIDE SEQUENCE</scope>
    <source>
        <strain evidence="10">317325-2</strain>
    </source>
</reference>
<evidence type="ECO:0000256" key="2">
    <source>
        <dbReference type="ARBA" id="ARBA00022598"/>
    </source>
</evidence>
<evidence type="ECO:0000313" key="11">
    <source>
        <dbReference type="Proteomes" id="UP000662873"/>
    </source>
</evidence>
<dbReference type="GO" id="GO:0005829">
    <property type="term" value="C:cytosol"/>
    <property type="evidence" value="ECO:0007669"/>
    <property type="project" value="TreeGrafter"/>
</dbReference>
<dbReference type="AlphaFoldDB" id="A0A809SB63"/>
<dbReference type="GO" id="GO:0008270">
    <property type="term" value="F:zinc ion binding"/>
    <property type="evidence" value="ECO:0007669"/>
    <property type="project" value="InterPro"/>
</dbReference>
<evidence type="ECO:0000256" key="6">
    <source>
        <dbReference type="ARBA" id="ARBA00023146"/>
    </source>
</evidence>
<dbReference type="KEGG" id="npy:NPRO_23560"/>
<dbReference type="InterPro" id="IPR001412">
    <property type="entry name" value="aa-tRNA-synth_I_CS"/>
</dbReference>
<dbReference type="Pfam" id="PF00749">
    <property type="entry name" value="tRNA-synt_1c"/>
    <property type="match status" value="1"/>
</dbReference>
<keyword evidence="3 7" id="KW-0547">Nucleotide-binding</keyword>
<dbReference type="InterPro" id="IPR004527">
    <property type="entry name" value="Glu-tRNA-ligase_bac/mito"/>
</dbReference>
<evidence type="ECO:0000256" key="7">
    <source>
        <dbReference type="HAMAP-Rule" id="MF_00022"/>
    </source>
</evidence>
<dbReference type="Gene3D" id="1.10.10.350">
    <property type="match status" value="1"/>
</dbReference>
<dbReference type="Gene3D" id="3.40.50.620">
    <property type="entry name" value="HUPs"/>
    <property type="match status" value="1"/>
</dbReference>
<dbReference type="InterPro" id="IPR000924">
    <property type="entry name" value="Glu/Gln-tRNA-synth"/>
</dbReference>
<proteinExistence type="inferred from homology"/>
<evidence type="ECO:0000256" key="3">
    <source>
        <dbReference type="ARBA" id="ARBA00022741"/>
    </source>
</evidence>
<name>A0A809SB63_9BACT</name>
<keyword evidence="2 7" id="KW-0436">Ligase</keyword>
<dbReference type="PROSITE" id="PS00178">
    <property type="entry name" value="AA_TRNA_LIGASE_I"/>
    <property type="match status" value="1"/>
</dbReference>
<dbReference type="SUPFAM" id="SSF48163">
    <property type="entry name" value="An anticodon-binding domain of class I aminoacyl-tRNA synthetases"/>
    <property type="match status" value="1"/>
</dbReference>
<evidence type="ECO:0000259" key="8">
    <source>
        <dbReference type="Pfam" id="PF00749"/>
    </source>
</evidence>
<feature type="short sequence motif" description="'HIGH' region" evidence="7">
    <location>
        <begin position="9"/>
        <end position="19"/>
    </location>
</feature>